<comment type="similarity">
    <text evidence="1">Belongs to the ADP-ribosylglycohydrolase family.</text>
</comment>
<evidence type="ECO:0000256" key="3">
    <source>
        <dbReference type="PIRSR" id="PIRSR605502-1"/>
    </source>
</evidence>
<dbReference type="KEGG" id="mbas:ALGA_2507"/>
<dbReference type="SUPFAM" id="SSF101478">
    <property type="entry name" value="ADP-ribosylglycohydrolase"/>
    <property type="match status" value="1"/>
</dbReference>
<name>A0A1Y1CKB1_9BACT</name>
<dbReference type="Gene3D" id="1.10.4080.10">
    <property type="entry name" value="ADP-ribosylation/Crystallin J1"/>
    <property type="match status" value="1"/>
</dbReference>
<evidence type="ECO:0008006" key="6">
    <source>
        <dbReference type="Google" id="ProtNLM"/>
    </source>
</evidence>
<feature type="binding site" evidence="3">
    <location>
        <position position="71"/>
    </location>
    <ligand>
        <name>Mg(2+)</name>
        <dbReference type="ChEBI" id="CHEBI:18420"/>
        <label>1</label>
    </ligand>
</feature>
<dbReference type="GO" id="GO:0046872">
    <property type="term" value="F:metal ion binding"/>
    <property type="evidence" value="ECO:0007669"/>
    <property type="project" value="UniProtKB-KW"/>
</dbReference>
<dbReference type="PANTHER" id="PTHR16222">
    <property type="entry name" value="ADP-RIBOSYLGLYCOHYDROLASE"/>
    <property type="match status" value="1"/>
</dbReference>
<keyword evidence="2" id="KW-0378">Hydrolase</keyword>
<feature type="binding site" evidence="3">
    <location>
        <position position="70"/>
    </location>
    <ligand>
        <name>Mg(2+)</name>
        <dbReference type="ChEBI" id="CHEBI:18420"/>
        <label>1</label>
    </ligand>
</feature>
<feature type="binding site" evidence="3">
    <location>
        <position position="328"/>
    </location>
    <ligand>
        <name>Mg(2+)</name>
        <dbReference type="ChEBI" id="CHEBI:18420"/>
        <label>1</label>
    </ligand>
</feature>
<dbReference type="EMBL" id="AP018042">
    <property type="protein sequence ID" value="BAX80829.1"/>
    <property type="molecule type" value="Genomic_DNA"/>
</dbReference>
<keyword evidence="3" id="KW-0479">Metal-binding</keyword>
<keyword evidence="3" id="KW-0460">Magnesium</keyword>
<dbReference type="GO" id="GO:0016787">
    <property type="term" value="F:hydrolase activity"/>
    <property type="evidence" value="ECO:0007669"/>
    <property type="project" value="UniProtKB-KW"/>
</dbReference>
<evidence type="ECO:0000313" key="5">
    <source>
        <dbReference type="Proteomes" id="UP000218267"/>
    </source>
</evidence>
<comment type="cofactor">
    <cofactor evidence="3">
        <name>Mg(2+)</name>
        <dbReference type="ChEBI" id="CHEBI:18420"/>
    </cofactor>
    <text evidence="3">Binds 2 magnesium ions per subunit.</text>
</comment>
<evidence type="ECO:0000256" key="2">
    <source>
        <dbReference type="ARBA" id="ARBA00022801"/>
    </source>
</evidence>
<protein>
    <recommendedName>
        <fullName evidence="6">ADP-ribosylglycohydrolase</fullName>
    </recommendedName>
</protein>
<feature type="binding site" evidence="3">
    <location>
        <position position="331"/>
    </location>
    <ligand>
        <name>Mg(2+)</name>
        <dbReference type="ChEBI" id="CHEBI:18420"/>
        <label>1</label>
    </ligand>
</feature>
<keyword evidence="5" id="KW-1185">Reference proteome</keyword>
<dbReference type="AlphaFoldDB" id="A0A1Y1CKB1"/>
<dbReference type="PANTHER" id="PTHR16222:SF24">
    <property type="entry name" value="ADP-RIBOSYLHYDROLASE ARH3"/>
    <property type="match status" value="1"/>
</dbReference>
<reference evidence="5" key="2">
    <citation type="journal article" date="2020" name="Antonie Van Leeuwenhoek">
        <title>Labilibaculum antarcticum sp. nov., a novel facultative anaerobic, psychrotorelant bacterium isolated from marine sediment of Antarctica.</title>
        <authorList>
            <person name="Watanabe M."/>
            <person name="Kojima H."/>
            <person name="Fukui M."/>
        </authorList>
    </citation>
    <scope>NUCLEOTIDE SEQUENCE [LARGE SCALE GENOMIC DNA]</scope>
    <source>
        <strain evidence="5">SPP2</strain>
    </source>
</reference>
<dbReference type="InterPro" id="IPR036705">
    <property type="entry name" value="Ribosyl_crysJ1_sf"/>
</dbReference>
<dbReference type="RefSeq" id="WP_096429668.1">
    <property type="nucleotide sequence ID" value="NZ_AP018042.1"/>
</dbReference>
<evidence type="ECO:0000313" key="4">
    <source>
        <dbReference type="EMBL" id="BAX80829.1"/>
    </source>
</evidence>
<dbReference type="InterPro" id="IPR005502">
    <property type="entry name" value="Ribosyl_crysJ1"/>
</dbReference>
<organism evidence="4 5">
    <name type="scientific">Labilibaculum antarcticum</name>
    <dbReference type="NCBI Taxonomy" id="1717717"/>
    <lineage>
        <taxon>Bacteria</taxon>
        <taxon>Pseudomonadati</taxon>
        <taxon>Bacteroidota</taxon>
        <taxon>Bacteroidia</taxon>
        <taxon>Marinilabiliales</taxon>
        <taxon>Marinifilaceae</taxon>
        <taxon>Labilibaculum</taxon>
    </lineage>
</organism>
<dbReference type="Proteomes" id="UP000218267">
    <property type="component" value="Chromosome"/>
</dbReference>
<reference evidence="4 5" key="1">
    <citation type="journal article" date="2018" name="Mar. Genomics">
        <title>Complete genome sequence of Marinifilaceae bacterium strain SPP2, isolated from the Antarctic marine sediment.</title>
        <authorList>
            <person name="Watanabe M."/>
            <person name="Kojima H."/>
            <person name="Fukui M."/>
        </authorList>
    </citation>
    <scope>NUCLEOTIDE SEQUENCE [LARGE SCALE GENOMIC DNA]</scope>
    <source>
        <strain evidence="4 5">SPP2</strain>
    </source>
</reference>
<feature type="binding site" evidence="3">
    <location>
        <position position="72"/>
    </location>
    <ligand>
        <name>Mg(2+)</name>
        <dbReference type="ChEBI" id="CHEBI:18420"/>
        <label>1</label>
    </ligand>
</feature>
<proteinExistence type="inferred from homology"/>
<dbReference type="InterPro" id="IPR050792">
    <property type="entry name" value="ADP-ribosylglycohydrolase"/>
</dbReference>
<sequence length="514" mass="58234">MLDLKDRYEASILLSAIGDALGWMTEFVRTPQDLETRFNTNRIDKYYQWNKPVGGRFHGYIDKVNAGDYSDDTQLLLAVARSITKQGNVDQNQFAKIEFPQWLLYARGAGRTIKNAARKIQRKSADWNNNFFSFKIKEQLVDYRECGANGAAMRILPIVLANHSNWDKIKKEVFANSIISHGHPRAILGALLYAYLIDQFLGVDKTAFSPKEFIVGLGKEFEKNFILDFMEQDEFKSWLNKWNENQDKEFKTVYQEVLKETLVYLRILYKGLENDDVPLDVLKKLGCLAPQTKGSGTSTVLGGLYLSLRFFSKPTDGILEAVNTIGSDTDSVAAFTGGLLGAIYGSSIIPEEWRKVQDANYLERIADDLYQIHCGTSTKEVEVNLLISSESIDKIESSKYKKGNRVHFTSLGLGEITNVDFQKPLTKGKFNLILSVTFDLGQTCIFHALLNGEVPETKVEPNDRDLISEIRELSELNLDTDLKTKVYHYLGDVPDERVLGIIKDILQKAFDVKK</sequence>
<accession>A0A1Y1CKB1</accession>
<evidence type="ECO:0000256" key="1">
    <source>
        <dbReference type="ARBA" id="ARBA00010702"/>
    </source>
</evidence>
<feature type="binding site" evidence="3">
    <location>
        <position position="330"/>
    </location>
    <ligand>
        <name>Mg(2+)</name>
        <dbReference type="ChEBI" id="CHEBI:18420"/>
        <label>1</label>
    </ligand>
</feature>
<dbReference type="OrthoDB" id="9798107at2"/>
<gene>
    <name evidence="4" type="ORF">ALGA_2507</name>
</gene>
<dbReference type="Pfam" id="PF03747">
    <property type="entry name" value="ADP_ribosyl_GH"/>
    <property type="match status" value="1"/>
</dbReference>